<dbReference type="OrthoDB" id="9805337at2"/>
<evidence type="ECO:0000259" key="2">
    <source>
        <dbReference type="Pfam" id="PF01266"/>
    </source>
</evidence>
<organism evidence="3 4">
    <name type="scientific">Insolitispirillum peregrinum</name>
    <dbReference type="NCBI Taxonomy" id="80876"/>
    <lineage>
        <taxon>Bacteria</taxon>
        <taxon>Pseudomonadati</taxon>
        <taxon>Pseudomonadota</taxon>
        <taxon>Alphaproteobacteria</taxon>
        <taxon>Rhodospirillales</taxon>
        <taxon>Novispirillaceae</taxon>
        <taxon>Insolitispirillum</taxon>
    </lineage>
</organism>
<keyword evidence="1" id="KW-0560">Oxidoreductase</keyword>
<dbReference type="RefSeq" id="WP_076401888.1">
    <property type="nucleotide sequence ID" value="NZ_FTOA01000009.1"/>
</dbReference>
<feature type="domain" description="FAD dependent oxidoreductase" evidence="2">
    <location>
        <begin position="2"/>
        <end position="399"/>
    </location>
</feature>
<evidence type="ECO:0000256" key="1">
    <source>
        <dbReference type="ARBA" id="ARBA00023002"/>
    </source>
</evidence>
<dbReference type="EMBL" id="FTOA01000009">
    <property type="protein sequence ID" value="SIT15899.1"/>
    <property type="molecule type" value="Genomic_DNA"/>
</dbReference>
<sequence length="419" mass="44419">MRIAVIGAGIIGVSCALELVRDGHRVTLIDPGPAGGRQSASYGHGCWISPASVVPMSMPGLWRQVPGYLLNPRGPLVIRWRFLPRLLPWLWRFLLAGATVKRVERTARALADLLSDSPARHAALAAEAGVPELIRQDGLLYAYPDRAAFEAEALSWHLRRITGLRWQELDRAALEAREPDLAPHYRFGVLAVDGAHCTDAGRYVAALAAAAQMGGATITTATATGFVFADDRLKAVTTDAGRVDCERAVLAGGVWSQDLARQCGDAVPMESERGYHSVLADPVVGPRYPVMPSDGRMANTPTTAGLRLSGQVELASVAAEPDWRRADILTGHAATTYPGLAAGGGPVADDCWMGHRPSTPDGLPVIGRSARSPDVVYAFGHGHVGFASGPKTARLVADLLAGPGDAEGLAPYAAARFRR</sequence>
<reference evidence="3 4" key="1">
    <citation type="submission" date="2017-01" db="EMBL/GenBank/DDBJ databases">
        <authorList>
            <person name="Mah S.A."/>
            <person name="Swanson W.J."/>
            <person name="Moy G.W."/>
            <person name="Vacquier V.D."/>
        </authorList>
    </citation>
    <scope>NUCLEOTIDE SEQUENCE [LARGE SCALE GENOMIC DNA]</scope>
    <source>
        <strain evidence="3 4">DSM 11589</strain>
    </source>
</reference>
<dbReference type="SUPFAM" id="SSF51905">
    <property type="entry name" value="FAD/NAD(P)-binding domain"/>
    <property type="match status" value="1"/>
</dbReference>
<keyword evidence="4" id="KW-1185">Reference proteome</keyword>
<dbReference type="GO" id="GO:0005737">
    <property type="term" value="C:cytoplasm"/>
    <property type="evidence" value="ECO:0007669"/>
    <property type="project" value="TreeGrafter"/>
</dbReference>
<dbReference type="InterPro" id="IPR036188">
    <property type="entry name" value="FAD/NAD-bd_sf"/>
</dbReference>
<evidence type="ECO:0000313" key="4">
    <source>
        <dbReference type="Proteomes" id="UP000185678"/>
    </source>
</evidence>
<dbReference type="STRING" id="80876.SAMN05421779_1099"/>
<dbReference type="PROSITE" id="PS51257">
    <property type="entry name" value="PROKAR_LIPOPROTEIN"/>
    <property type="match status" value="1"/>
</dbReference>
<gene>
    <name evidence="3" type="ORF">SAMN05421779_1099</name>
</gene>
<dbReference type="PANTHER" id="PTHR13847:SF289">
    <property type="entry name" value="GLYCINE OXIDASE"/>
    <property type="match status" value="1"/>
</dbReference>
<dbReference type="Pfam" id="PF01266">
    <property type="entry name" value="DAO"/>
    <property type="match status" value="1"/>
</dbReference>
<dbReference type="Gene3D" id="3.50.50.60">
    <property type="entry name" value="FAD/NAD(P)-binding domain"/>
    <property type="match status" value="2"/>
</dbReference>
<protein>
    <submittedName>
        <fullName evidence="3">D-amino-acid dehydrogenase</fullName>
    </submittedName>
</protein>
<dbReference type="PANTHER" id="PTHR13847">
    <property type="entry name" value="SARCOSINE DEHYDROGENASE-RELATED"/>
    <property type="match status" value="1"/>
</dbReference>
<accession>A0A1N7PZM6</accession>
<name>A0A1N7PZM6_9PROT</name>
<evidence type="ECO:0000313" key="3">
    <source>
        <dbReference type="EMBL" id="SIT15899.1"/>
    </source>
</evidence>
<dbReference type="SUPFAM" id="SSF54373">
    <property type="entry name" value="FAD-linked reductases, C-terminal domain"/>
    <property type="match status" value="1"/>
</dbReference>
<dbReference type="GO" id="GO:0016491">
    <property type="term" value="F:oxidoreductase activity"/>
    <property type="evidence" value="ECO:0007669"/>
    <property type="project" value="UniProtKB-KW"/>
</dbReference>
<dbReference type="AlphaFoldDB" id="A0A1N7PZM6"/>
<proteinExistence type="predicted"/>
<dbReference type="Gene3D" id="3.30.9.10">
    <property type="entry name" value="D-Amino Acid Oxidase, subunit A, domain 2"/>
    <property type="match status" value="1"/>
</dbReference>
<dbReference type="Proteomes" id="UP000185678">
    <property type="component" value="Unassembled WGS sequence"/>
</dbReference>
<dbReference type="InterPro" id="IPR006076">
    <property type="entry name" value="FAD-dep_OxRdtase"/>
</dbReference>